<proteinExistence type="predicted"/>
<dbReference type="RefSeq" id="WP_144341294.1">
    <property type="nucleotide sequence ID" value="NZ_VMBP01000001.1"/>
</dbReference>
<accession>A0ABY3DUN4</accession>
<keyword evidence="2" id="KW-1185">Reference proteome</keyword>
<comment type="caution">
    <text evidence="1">The sequence shown here is derived from an EMBL/GenBank/DDBJ whole genome shotgun (WGS) entry which is preliminary data.</text>
</comment>
<evidence type="ECO:0000313" key="2">
    <source>
        <dbReference type="Proteomes" id="UP000315321"/>
    </source>
</evidence>
<dbReference type="Proteomes" id="UP000315321">
    <property type="component" value="Unassembled WGS sequence"/>
</dbReference>
<sequence length="73" mass="7866">MTPASTDHGSILPSDASALIVSADGELSFMLADYPEDQALPRMVQLLAAVVLRSTDADWVDEMIAIFDETPRS</sequence>
<name>A0ABY3DUN4_9HYPH</name>
<dbReference type="EMBL" id="VMBP01000001">
    <property type="protein sequence ID" value="TSJ64139.1"/>
    <property type="molecule type" value="Genomic_DNA"/>
</dbReference>
<protein>
    <submittedName>
        <fullName evidence="1">Uncharacterized protein</fullName>
    </submittedName>
</protein>
<evidence type="ECO:0000313" key="1">
    <source>
        <dbReference type="EMBL" id="TSJ64139.1"/>
    </source>
</evidence>
<gene>
    <name evidence="1" type="ORF">FO470_02260</name>
</gene>
<organism evidence="1 2">
    <name type="scientific">Ancylobacter moscoviensis</name>
    <dbReference type="NCBI Taxonomy" id="2597768"/>
    <lineage>
        <taxon>Bacteria</taxon>
        <taxon>Pseudomonadati</taxon>
        <taxon>Pseudomonadota</taxon>
        <taxon>Alphaproteobacteria</taxon>
        <taxon>Hyphomicrobiales</taxon>
        <taxon>Xanthobacteraceae</taxon>
        <taxon>Ancylobacter</taxon>
    </lineage>
</organism>
<reference evidence="1 2" key="1">
    <citation type="submission" date="2019-07" db="EMBL/GenBank/DDBJ databases">
        <authorList>
            <person name="Grouzdev D.S."/>
        </authorList>
    </citation>
    <scope>NUCLEOTIDE SEQUENCE [LARGE SCALE GENOMIC DNA]</scope>
    <source>
        <strain evidence="1 2">3C</strain>
    </source>
</reference>